<evidence type="ECO:0000256" key="1">
    <source>
        <dbReference type="ARBA" id="ARBA00022527"/>
    </source>
</evidence>
<dbReference type="Gene3D" id="3.30.60.20">
    <property type="match status" value="1"/>
</dbReference>
<dbReference type="PROSITE" id="PS50003">
    <property type="entry name" value="PH_DOMAIN"/>
    <property type="match status" value="1"/>
</dbReference>
<accession>A0A212CRE2</accession>
<feature type="compositionally biased region" description="Low complexity" evidence="8">
    <location>
        <begin position="579"/>
        <end position="594"/>
    </location>
</feature>
<protein>
    <submittedName>
        <fullName evidence="13">CDC42BPA</fullName>
    </submittedName>
</protein>
<feature type="domain" description="CNH" evidence="12">
    <location>
        <begin position="195"/>
        <end position="470"/>
    </location>
</feature>
<evidence type="ECO:0000259" key="11">
    <source>
        <dbReference type="PROSITE" id="PS50108"/>
    </source>
</evidence>
<comment type="caution">
    <text evidence="13">The sequence shown here is derived from an EMBL/GenBank/DDBJ whole genome shotgun (WGS) entry which is preliminary data.</text>
</comment>
<organism evidence="13 14">
    <name type="scientific">Cervus elaphus hippelaphus</name>
    <name type="common">European red deer</name>
    <dbReference type="NCBI Taxonomy" id="46360"/>
    <lineage>
        <taxon>Eukaryota</taxon>
        <taxon>Metazoa</taxon>
        <taxon>Chordata</taxon>
        <taxon>Craniata</taxon>
        <taxon>Vertebrata</taxon>
        <taxon>Euteleostomi</taxon>
        <taxon>Mammalia</taxon>
        <taxon>Eutheria</taxon>
        <taxon>Laurasiatheria</taxon>
        <taxon>Artiodactyla</taxon>
        <taxon>Ruminantia</taxon>
        <taxon>Pecora</taxon>
        <taxon>Cervidae</taxon>
        <taxon>Cervinae</taxon>
        <taxon>Cervus</taxon>
    </lineage>
</organism>
<dbReference type="SMART" id="SM00285">
    <property type="entry name" value="PBD"/>
    <property type="match status" value="1"/>
</dbReference>
<evidence type="ECO:0000256" key="2">
    <source>
        <dbReference type="ARBA" id="ARBA00022553"/>
    </source>
</evidence>
<proteinExistence type="predicted"/>
<evidence type="ECO:0000256" key="3">
    <source>
        <dbReference type="ARBA" id="ARBA00022723"/>
    </source>
</evidence>
<dbReference type="InterPro" id="IPR057529">
    <property type="entry name" value="MRCK/ROCK_PH"/>
</dbReference>
<feature type="domain" description="Phorbol-ester/DAG-type" evidence="10">
    <location>
        <begin position="1"/>
        <end position="30"/>
    </location>
</feature>
<evidence type="ECO:0000256" key="6">
    <source>
        <dbReference type="ARBA" id="ARBA00047899"/>
    </source>
</evidence>
<evidence type="ECO:0000259" key="9">
    <source>
        <dbReference type="PROSITE" id="PS50003"/>
    </source>
</evidence>
<dbReference type="InterPro" id="IPR001849">
    <property type="entry name" value="PH_domain"/>
</dbReference>
<dbReference type="SUPFAM" id="SSF50729">
    <property type="entry name" value="PH domain-like"/>
    <property type="match status" value="1"/>
</dbReference>
<keyword evidence="14" id="KW-1185">Reference proteome</keyword>
<dbReference type="InterPro" id="IPR002219">
    <property type="entry name" value="PKC_DAG/PE"/>
</dbReference>
<dbReference type="GO" id="GO:0031032">
    <property type="term" value="P:actomyosin structure organization"/>
    <property type="evidence" value="ECO:0007669"/>
    <property type="project" value="TreeGrafter"/>
</dbReference>
<dbReference type="GO" id="GO:0005737">
    <property type="term" value="C:cytoplasm"/>
    <property type="evidence" value="ECO:0007669"/>
    <property type="project" value="TreeGrafter"/>
</dbReference>
<evidence type="ECO:0000256" key="7">
    <source>
        <dbReference type="ARBA" id="ARBA00048679"/>
    </source>
</evidence>
<dbReference type="PROSITE" id="PS50108">
    <property type="entry name" value="CRIB"/>
    <property type="match status" value="1"/>
</dbReference>
<dbReference type="PROSITE" id="PS50081">
    <property type="entry name" value="ZF_DAG_PE_2"/>
    <property type="match status" value="1"/>
</dbReference>
<keyword evidence="2" id="KW-0597">Phosphoprotein</keyword>
<keyword evidence="1" id="KW-0723">Serine/threonine-protein kinase</keyword>
<comment type="catalytic activity">
    <reaction evidence="7">
        <text>L-seryl-[protein] + ATP = O-phospho-L-seryl-[protein] + ADP + H(+)</text>
        <dbReference type="Rhea" id="RHEA:17989"/>
        <dbReference type="Rhea" id="RHEA-COMP:9863"/>
        <dbReference type="Rhea" id="RHEA-COMP:11604"/>
        <dbReference type="ChEBI" id="CHEBI:15378"/>
        <dbReference type="ChEBI" id="CHEBI:29999"/>
        <dbReference type="ChEBI" id="CHEBI:30616"/>
        <dbReference type="ChEBI" id="CHEBI:83421"/>
        <dbReference type="ChEBI" id="CHEBI:456216"/>
        <dbReference type="EC" id="2.7.11.1"/>
    </reaction>
</comment>
<dbReference type="CDD" id="cd01243">
    <property type="entry name" value="PH_MRCK"/>
    <property type="match status" value="1"/>
</dbReference>
<dbReference type="InterPro" id="IPR050839">
    <property type="entry name" value="Rho-assoc_Ser/Thr_Kinase"/>
</dbReference>
<dbReference type="Pfam" id="PF00780">
    <property type="entry name" value="CNH"/>
    <property type="match status" value="1"/>
</dbReference>
<dbReference type="AlphaFoldDB" id="A0A212CRE2"/>
<dbReference type="OrthoDB" id="10047816at2759"/>
<feature type="domain" description="CRIB" evidence="11">
    <location>
        <begin position="525"/>
        <end position="538"/>
    </location>
</feature>
<evidence type="ECO:0000313" key="13">
    <source>
        <dbReference type="EMBL" id="OWK08482.1"/>
    </source>
</evidence>
<dbReference type="PROSITE" id="PS50219">
    <property type="entry name" value="CNH"/>
    <property type="match status" value="1"/>
</dbReference>
<dbReference type="EMBL" id="MKHE01000014">
    <property type="protein sequence ID" value="OWK08482.1"/>
    <property type="molecule type" value="Genomic_DNA"/>
</dbReference>
<feature type="compositionally biased region" description="Low complexity" evidence="8">
    <location>
        <begin position="619"/>
        <end position="628"/>
    </location>
</feature>
<dbReference type="PANTHER" id="PTHR22988:SF31">
    <property type="entry name" value="SERINE_THREONINE-PROTEIN KINASE MRCK ALPHA"/>
    <property type="match status" value="1"/>
</dbReference>
<keyword evidence="5" id="KW-0862">Zinc</keyword>
<evidence type="ECO:0000313" key="14">
    <source>
        <dbReference type="Proteomes" id="UP000242450"/>
    </source>
</evidence>
<dbReference type="InterPro" id="IPR046349">
    <property type="entry name" value="C1-like_sf"/>
</dbReference>
<feature type="region of interest" description="Disordered" evidence="8">
    <location>
        <begin position="537"/>
        <end position="686"/>
    </location>
</feature>
<evidence type="ECO:0000256" key="8">
    <source>
        <dbReference type="SAM" id="MobiDB-lite"/>
    </source>
</evidence>
<dbReference type="CDD" id="cd00132">
    <property type="entry name" value="CRIB"/>
    <property type="match status" value="1"/>
</dbReference>
<dbReference type="GO" id="GO:0004674">
    <property type="term" value="F:protein serine/threonine kinase activity"/>
    <property type="evidence" value="ECO:0007669"/>
    <property type="project" value="UniProtKB-KW"/>
</dbReference>
<dbReference type="SMART" id="SM00233">
    <property type="entry name" value="PH"/>
    <property type="match status" value="1"/>
</dbReference>
<dbReference type="Pfam" id="PF25346">
    <property type="entry name" value="PH_MRCK"/>
    <property type="match status" value="1"/>
</dbReference>
<dbReference type="InterPro" id="IPR001180">
    <property type="entry name" value="CNH_dom"/>
</dbReference>
<evidence type="ECO:0000256" key="4">
    <source>
        <dbReference type="ARBA" id="ARBA00022777"/>
    </source>
</evidence>
<evidence type="ECO:0000259" key="10">
    <source>
        <dbReference type="PROSITE" id="PS50081"/>
    </source>
</evidence>
<keyword evidence="4" id="KW-0808">Transferase</keyword>
<dbReference type="SMART" id="SM00036">
    <property type="entry name" value="CNH"/>
    <property type="match status" value="1"/>
</dbReference>
<dbReference type="GO" id="GO:0046872">
    <property type="term" value="F:metal ion binding"/>
    <property type="evidence" value="ECO:0007669"/>
    <property type="project" value="UniProtKB-KW"/>
</dbReference>
<feature type="domain" description="PH" evidence="9">
    <location>
        <begin position="50"/>
        <end position="169"/>
    </location>
</feature>
<dbReference type="InterPro" id="IPR000095">
    <property type="entry name" value="CRIB_dom"/>
</dbReference>
<dbReference type="InterPro" id="IPR011993">
    <property type="entry name" value="PH-like_dom_sf"/>
</dbReference>
<dbReference type="GO" id="GO:0042641">
    <property type="term" value="C:actomyosin"/>
    <property type="evidence" value="ECO:0007669"/>
    <property type="project" value="TreeGrafter"/>
</dbReference>
<evidence type="ECO:0000256" key="5">
    <source>
        <dbReference type="ARBA" id="ARBA00022833"/>
    </source>
</evidence>
<dbReference type="FunFam" id="2.30.29.30:FF:000032">
    <property type="entry name" value="Non-specific serine/threonine protein kinase"/>
    <property type="match status" value="1"/>
</dbReference>
<dbReference type="SUPFAM" id="SSF57889">
    <property type="entry name" value="Cysteine-rich domain"/>
    <property type="match status" value="1"/>
</dbReference>
<dbReference type="Gene3D" id="2.30.29.30">
    <property type="entry name" value="Pleckstrin-homology domain (PH domain)/Phosphotyrosine-binding domain (PTB)"/>
    <property type="match status" value="1"/>
</dbReference>
<reference evidence="13 14" key="1">
    <citation type="journal article" date="2018" name="Mol. Genet. Genomics">
        <title>The red deer Cervus elaphus genome CerEla1.0: sequencing, annotating, genes, and chromosomes.</title>
        <authorList>
            <person name="Bana N.A."/>
            <person name="Nyiri A."/>
            <person name="Nagy J."/>
            <person name="Frank K."/>
            <person name="Nagy T."/>
            <person name="Steger V."/>
            <person name="Schiller M."/>
            <person name="Lakatos P."/>
            <person name="Sugar L."/>
            <person name="Horn P."/>
            <person name="Barta E."/>
            <person name="Orosz L."/>
        </authorList>
    </citation>
    <scope>NUCLEOTIDE SEQUENCE [LARGE SCALE GENOMIC DNA]</scope>
    <source>
        <strain evidence="13">Hungarian</strain>
    </source>
</reference>
<dbReference type="Proteomes" id="UP000242450">
    <property type="component" value="Chromosome 14"/>
</dbReference>
<dbReference type="PANTHER" id="PTHR22988">
    <property type="entry name" value="MYOTONIC DYSTROPHY S/T KINASE-RELATED"/>
    <property type="match status" value="1"/>
</dbReference>
<keyword evidence="3" id="KW-0479">Metal-binding</keyword>
<keyword evidence="4" id="KW-0418">Kinase</keyword>
<comment type="catalytic activity">
    <reaction evidence="6">
        <text>L-threonyl-[protein] + ATP = O-phospho-L-threonyl-[protein] + ADP + H(+)</text>
        <dbReference type="Rhea" id="RHEA:46608"/>
        <dbReference type="Rhea" id="RHEA-COMP:11060"/>
        <dbReference type="Rhea" id="RHEA-COMP:11605"/>
        <dbReference type="ChEBI" id="CHEBI:15378"/>
        <dbReference type="ChEBI" id="CHEBI:30013"/>
        <dbReference type="ChEBI" id="CHEBI:30616"/>
        <dbReference type="ChEBI" id="CHEBI:61977"/>
        <dbReference type="ChEBI" id="CHEBI:456216"/>
        <dbReference type="EC" id="2.7.11.1"/>
    </reaction>
</comment>
<evidence type="ECO:0000259" key="12">
    <source>
        <dbReference type="PROSITE" id="PS50219"/>
    </source>
</evidence>
<name>A0A212CRE2_CEREH</name>
<gene>
    <name evidence="13" type="ORF">Celaphus_00010866</name>
</gene>
<sequence length="686" mass="76000">MVGLIRQGCSCEVCGFSCHITCVNKAPTACPVPPEQTKGPLGIDPQKGIGTAYEGHVRIPKPAGVKKGWQRALAVVCDFKLFLYDIAEGKASQPSVVVSQVIDMRDEEFSVSSVLASDVIHASRKDIPCIFRVTASQLSASSNKCSILMLADSENEKSKWVGVLSELHKILKKTKFRDRSVYVPKEAYDSTLPLIKTTQAAAIIDHERIALGNEEGLFVVHVTKDEIIRVGDNKKIHQIELIPNDQLVAVISGRNRHVRLFPMSALDGRETDFYKLAETKGCQTITSGKVRHGALTCLCVAMKRQVLCYELFQSKTRHRKFKEIQVPYNVQWMAIFSEQLCVGFQSGFLRYPLNGEGSPYSMLHSNDHTLSFIAHQPMDAICAVEISSKEYLLCFNSIGIYTDCQGRRSRQQELMWPANPSSCCYNAPYLSVYSENAVDIFDVRPLNSEGSLNLLGLETIRLIYFKNKMAEGDELVVPETSDNSRKQMVRNINNKRRYSFRVPEEERMQQRREMLRDPEMRNKLISNPTNFNHIAHMGPGDGIQILKDLPMNPRPQESRTAFSGSVSIPSITKSRPEPGRSMSASSGLSARSSAQNGSALKREFSGGSYSAKRQPMPSPSEGSLSSGGMDQGSDAPARDYDGEDSDSPRHSTASNSSNLSSPPSPVSPRKTKSLSLESTDRGSWDP</sequence>
<feature type="compositionally biased region" description="Polar residues" evidence="8">
    <location>
        <begin position="558"/>
        <end position="573"/>
    </location>
</feature>